<feature type="compositionally biased region" description="Polar residues" evidence="1">
    <location>
        <begin position="146"/>
        <end position="159"/>
    </location>
</feature>
<feature type="compositionally biased region" description="Basic residues" evidence="1">
    <location>
        <begin position="184"/>
        <end position="194"/>
    </location>
</feature>
<protein>
    <submittedName>
        <fullName evidence="2">Uncharacterized protein</fullName>
    </submittedName>
</protein>
<sequence>MIVQISTREINVGNFDPNVTIEATNLILESTVEGEEFKIPFGLKTKLQALIKYCAPKQQVDYNINQNVRETKIRELTEKIENDFNSYFTENYRVGIENIRVLHYTEKHTENNTRRIRNASCISADTRNSSSFPDPPLILDPLANRDQPTNLDQATNNVPLANLASVANRDPPEKNSSRTLRNLSAKKKNQKHHK</sequence>
<proteinExistence type="predicted"/>
<keyword evidence="3" id="KW-1185">Reference proteome</keyword>
<reference evidence="2" key="1">
    <citation type="submission" date="2021-03" db="EMBL/GenBank/DDBJ databases">
        <title>Chromosome level genome of the anhydrobiotic midge Polypedilum vanderplanki.</title>
        <authorList>
            <person name="Yoshida Y."/>
            <person name="Kikawada T."/>
            <person name="Gusev O."/>
        </authorList>
    </citation>
    <scope>NUCLEOTIDE SEQUENCE</scope>
    <source>
        <strain evidence="2">NIAS01</strain>
        <tissue evidence="2">Whole body or cell culture</tissue>
    </source>
</reference>
<evidence type="ECO:0000256" key="1">
    <source>
        <dbReference type="SAM" id="MobiDB-lite"/>
    </source>
</evidence>
<accession>A0A9J6CCV3</accession>
<comment type="caution">
    <text evidence="2">The sequence shown here is derived from an EMBL/GenBank/DDBJ whole genome shotgun (WGS) entry which is preliminary data.</text>
</comment>
<gene>
    <name evidence="2" type="ORF">PVAND_009475</name>
</gene>
<name>A0A9J6CCV3_POLVA</name>
<dbReference type="Proteomes" id="UP001107558">
    <property type="component" value="Chromosome 1"/>
</dbReference>
<evidence type="ECO:0000313" key="3">
    <source>
        <dbReference type="Proteomes" id="UP001107558"/>
    </source>
</evidence>
<dbReference type="EMBL" id="JADBJN010000001">
    <property type="protein sequence ID" value="KAG5679940.1"/>
    <property type="molecule type" value="Genomic_DNA"/>
</dbReference>
<evidence type="ECO:0000313" key="2">
    <source>
        <dbReference type="EMBL" id="KAG5679940.1"/>
    </source>
</evidence>
<dbReference type="AlphaFoldDB" id="A0A9J6CCV3"/>
<feature type="region of interest" description="Disordered" evidence="1">
    <location>
        <begin position="125"/>
        <end position="194"/>
    </location>
</feature>
<organism evidence="2 3">
    <name type="scientific">Polypedilum vanderplanki</name>
    <name type="common">Sleeping chironomid midge</name>
    <dbReference type="NCBI Taxonomy" id="319348"/>
    <lineage>
        <taxon>Eukaryota</taxon>
        <taxon>Metazoa</taxon>
        <taxon>Ecdysozoa</taxon>
        <taxon>Arthropoda</taxon>
        <taxon>Hexapoda</taxon>
        <taxon>Insecta</taxon>
        <taxon>Pterygota</taxon>
        <taxon>Neoptera</taxon>
        <taxon>Endopterygota</taxon>
        <taxon>Diptera</taxon>
        <taxon>Nematocera</taxon>
        <taxon>Chironomoidea</taxon>
        <taxon>Chironomidae</taxon>
        <taxon>Chironominae</taxon>
        <taxon>Polypedilum</taxon>
        <taxon>Polypedilum</taxon>
    </lineage>
</organism>